<reference evidence="1 2" key="1">
    <citation type="submission" date="2016-11" db="EMBL/GenBank/DDBJ databases">
        <authorList>
            <person name="Jaros S."/>
            <person name="Januszkiewicz K."/>
            <person name="Wedrychowicz H."/>
        </authorList>
    </citation>
    <scope>NUCLEOTIDE SEQUENCE [LARGE SCALE GENOMIC DNA]</scope>
    <source>
        <strain evidence="1 2">GAS499</strain>
    </source>
</reference>
<dbReference type="EMBL" id="LT670844">
    <property type="protein sequence ID" value="SHJ82235.1"/>
    <property type="molecule type" value="Genomic_DNA"/>
</dbReference>
<accession>A0A1M6MFJ4</accession>
<dbReference type="Proteomes" id="UP000189935">
    <property type="component" value="Chromosome I"/>
</dbReference>
<proteinExistence type="predicted"/>
<name>A0A1M6MFJ4_9BRAD</name>
<dbReference type="OrthoDB" id="8255879at2"/>
<evidence type="ECO:0000313" key="2">
    <source>
        <dbReference type="Proteomes" id="UP000189935"/>
    </source>
</evidence>
<gene>
    <name evidence="1" type="ORF">SAMN05444159_1597</name>
</gene>
<sequence>MEDMTAHLEKLRIDAEDCALISKLATDMQKRELFARLAEHLGRLASEVERAMAAKMAGGDT</sequence>
<evidence type="ECO:0000313" key="1">
    <source>
        <dbReference type="EMBL" id="SHJ82235.1"/>
    </source>
</evidence>
<dbReference type="AlphaFoldDB" id="A0A1M6MFJ4"/>
<dbReference type="RefSeq" id="WP_079537674.1">
    <property type="nucleotide sequence ID" value="NZ_LT670844.1"/>
</dbReference>
<organism evidence="1 2">
    <name type="scientific">Bradyrhizobium lablabi</name>
    <dbReference type="NCBI Taxonomy" id="722472"/>
    <lineage>
        <taxon>Bacteria</taxon>
        <taxon>Pseudomonadati</taxon>
        <taxon>Pseudomonadota</taxon>
        <taxon>Alphaproteobacteria</taxon>
        <taxon>Hyphomicrobiales</taxon>
        <taxon>Nitrobacteraceae</taxon>
        <taxon>Bradyrhizobium</taxon>
    </lineage>
</organism>
<protein>
    <submittedName>
        <fullName evidence="1">Uncharacterized protein</fullName>
    </submittedName>
</protein>